<comment type="caution">
    <text evidence="1">The sequence shown here is derived from an EMBL/GenBank/DDBJ whole genome shotgun (WGS) entry which is preliminary data.</text>
</comment>
<dbReference type="Proteomes" id="UP000276133">
    <property type="component" value="Unassembled WGS sequence"/>
</dbReference>
<protein>
    <submittedName>
        <fullName evidence="1">Uncharacterized protein</fullName>
    </submittedName>
</protein>
<gene>
    <name evidence="1" type="ORF">BpHYR1_047359</name>
</gene>
<proteinExistence type="predicted"/>
<evidence type="ECO:0000313" key="1">
    <source>
        <dbReference type="EMBL" id="RNA27009.1"/>
    </source>
</evidence>
<keyword evidence="2" id="KW-1185">Reference proteome</keyword>
<dbReference type="AlphaFoldDB" id="A0A3M7RU79"/>
<accession>A0A3M7RU79</accession>
<name>A0A3M7RU79_BRAPC</name>
<sequence length="240" mass="28748">MSHTQSTLEKDANLIELSHLNEFLDYFFQFYDPKSNNLQTNKDTFKSFKLYYDQAYKNVCLLNDLDELNQKNFIYVLIDVFFYIEMYYLHARMAKKHTRPFYQYLKILLKKDFRVNGEPISINDLYDLLNMEVKLFKFSKQSKKLGRLPSEETLVESLEIEISPRSVTQVLDPNRFLPIHGIPSIQTSMNYKQDYPKFFYSQSKLNYYPGFQNNTYNYTNSLNNLNSYYNGFYNMLSLVK</sequence>
<reference evidence="1 2" key="1">
    <citation type="journal article" date="2018" name="Sci. Rep.">
        <title>Genomic signatures of local adaptation to the degree of environmental predictability in rotifers.</title>
        <authorList>
            <person name="Franch-Gras L."/>
            <person name="Hahn C."/>
            <person name="Garcia-Roger E.M."/>
            <person name="Carmona M.J."/>
            <person name="Serra M."/>
            <person name="Gomez A."/>
        </authorList>
    </citation>
    <scope>NUCLEOTIDE SEQUENCE [LARGE SCALE GENOMIC DNA]</scope>
    <source>
        <strain evidence="1">HYR1</strain>
    </source>
</reference>
<dbReference type="EMBL" id="REGN01002617">
    <property type="protein sequence ID" value="RNA27009.1"/>
    <property type="molecule type" value="Genomic_DNA"/>
</dbReference>
<organism evidence="1 2">
    <name type="scientific">Brachionus plicatilis</name>
    <name type="common">Marine rotifer</name>
    <name type="synonym">Brachionus muelleri</name>
    <dbReference type="NCBI Taxonomy" id="10195"/>
    <lineage>
        <taxon>Eukaryota</taxon>
        <taxon>Metazoa</taxon>
        <taxon>Spiralia</taxon>
        <taxon>Gnathifera</taxon>
        <taxon>Rotifera</taxon>
        <taxon>Eurotatoria</taxon>
        <taxon>Monogononta</taxon>
        <taxon>Pseudotrocha</taxon>
        <taxon>Ploima</taxon>
        <taxon>Brachionidae</taxon>
        <taxon>Brachionus</taxon>
    </lineage>
</organism>
<evidence type="ECO:0000313" key="2">
    <source>
        <dbReference type="Proteomes" id="UP000276133"/>
    </source>
</evidence>
<dbReference type="OrthoDB" id="10473115at2759"/>